<evidence type="ECO:0000313" key="8">
    <source>
        <dbReference type="Proteomes" id="UP000244005"/>
    </source>
</evidence>
<dbReference type="OrthoDB" id="6105938at2759"/>
<evidence type="ECO:0000256" key="4">
    <source>
        <dbReference type="PROSITE-ProRule" id="PRU00175"/>
    </source>
</evidence>
<feature type="domain" description="RING-type" evidence="6">
    <location>
        <begin position="197"/>
        <end position="235"/>
    </location>
</feature>
<accession>A0A2R6W9F5</accession>
<dbReference type="Gene3D" id="3.30.40.10">
    <property type="entry name" value="Zinc/RING finger domain, C3HC4 (zinc finger)"/>
    <property type="match status" value="1"/>
</dbReference>
<keyword evidence="2 4" id="KW-0863">Zinc-finger</keyword>
<keyword evidence="1" id="KW-0479">Metal-binding</keyword>
<dbReference type="InterPro" id="IPR017907">
    <property type="entry name" value="Znf_RING_CS"/>
</dbReference>
<dbReference type="GO" id="GO:0008270">
    <property type="term" value="F:zinc ion binding"/>
    <property type="evidence" value="ECO:0007669"/>
    <property type="project" value="UniProtKB-KW"/>
</dbReference>
<dbReference type="InterPro" id="IPR013083">
    <property type="entry name" value="Znf_RING/FYVE/PHD"/>
</dbReference>
<dbReference type="PROSITE" id="PS50089">
    <property type="entry name" value="ZF_RING_2"/>
    <property type="match status" value="1"/>
</dbReference>
<evidence type="ECO:0000256" key="5">
    <source>
        <dbReference type="SAM" id="MobiDB-lite"/>
    </source>
</evidence>
<dbReference type="OMA" id="AICISTM"/>
<keyword evidence="3" id="KW-0862">Zinc</keyword>
<dbReference type="InterPro" id="IPR001841">
    <property type="entry name" value="Znf_RING"/>
</dbReference>
<dbReference type="PANTHER" id="PTHR47094">
    <property type="entry name" value="ELFLESS, ISOFORM B"/>
    <property type="match status" value="1"/>
</dbReference>
<dbReference type="Gramene" id="Mp5g02790.1">
    <property type="protein sequence ID" value="Mp5g02790.1.cds"/>
    <property type="gene ID" value="Mp5g02790"/>
</dbReference>
<feature type="compositionally biased region" description="Basic and acidic residues" evidence="5">
    <location>
        <begin position="13"/>
        <end position="23"/>
    </location>
</feature>
<evidence type="ECO:0000313" key="7">
    <source>
        <dbReference type="EMBL" id="PTQ30472.1"/>
    </source>
</evidence>
<dbReference type="EMBL" id="KZ772796">
    <property type="protein sequence ID" value="PTQ30472.1"/>
    <property type="molecule type" value="Genomic_DNA"/>
</dbReference>
<evidence type="ECO:0000256" key="2">
    <source>
        <dbReference type="ARBA" id="ARBA00022771"/>
    </source>
</evidence>
<organism evidence="7 8">
    <name type="scientific">Marchantia polymorpha</name>
    <name type="common">Common liverwort</name>
    <name type="synonym">Marchantia aquatica</name>
    <dbReference type="NCBI Taxonomy" id="3197"/>
    <lineage>
        <taxon>Eukaryota</taxon>
        <taxon>Viridiplantae</taxon>
        <taxon>Streptophyta</taxon>
        <taxon>Embryophyta</taxon>
        <taxon>Marchantiophyta</taxon>
        <taxon>Marchantiopsida</taxon>
        <taxon>Marchantiidae</taxon>
        <taxon>Marchantiales</taxon>
        <taxon>Marchantiaceae</taxon>
        <taxon>Marchantia</taxon>
    </lineage>
</organism>
<protein>
    <recommendedName>
        <fullName evidence="6">RING-type domain-containing protein</fullName>
    </recommendedName>
</protein>
<keyword evidence="8" id="KW-1185">Reference proteome</keyword>
<dbReference type="AlphaFoldDB" id="A0A2R6W9F5"/>
<feature type="region of interest" description="Disordered" evidence="5">
    <location>
        <begin position="1"/>
        <end position="113"/>
    </location>
</feature>
<dbReference type="GO" id="GO:0061630">
    <property type="term" value="F:ubiquitin protein ligase activity"/>
    <property type="evidence" value="ECO:0007669"/>
    <property type="project" value="InterPro"/>
</dbReference>
<name>A0A2R6W9F5_MARPO</name>
<dbReference type="GO" id="GO:0006511">
    <property type="term" value="P:ubiquitin-dependent protein catabolic process"/>
    <property type="evidence" value="ECO:0000318"/>
    <property type="project" value="GO_Central"/>
</dbReference>
<dbReference type="Pfam" id="PF13923">
    <property type="entry name" value="zf-C3HC4_2"/>
    <property type="match status" value="1"/>
</dbReference>
<dbReference type="GO" id="GO:0005634">
    <property type="term" value="C:nucleus"/>
    <property type="evidence" value="ECO:0000318"/>
    <property type="project" value="GO_Central"/>
</dbReference>
<gene>
    <name evidence="7" type="ORF">MARPO_0124s0044</name>
</gene>
<dbReference type="GO" id="GO:0032183">
    <property type="term" value="F:SUMO binding"/>
    <property type="evidence" value="ECO:0000318"/>
    <property type="project" value="GO_Central"/>
</dbReference>
<evidence type="ECO:0000256" key="3">
    <source>
        <dbReference type="ARBA" id="ARBA00022833"/>
    </source>
</evidence>
<dbReference type="PANTHER" id="PTHR47094:SF1">
    <property type="entry name" value="RING-TYPE E3 UBIQUITIN TRANSFERASE"/>
    <property type="match status" value="1"/>
</dbReference>
<dbReference type="PROSITE" id="PS00518">
    <property type="entry name" value="ZF_RING_1"/>
    <property type="match status" value="1"/>
</dbReference>
<evidence type="ECO:0000256" key="1">
    <source>
        <dbReference type="ARBA" id="ARBA00022723"/>
    </source>
</evidence>
<dbReference type="InterPro" id="IPR049627">
    <property type="entry name" value="SLX8"/>
</dbReference>
<evidence type="ECO:0000259" key="6">
    <source>
        <dbReference type="PROSITE" id="PS50089"/>
    </source>
</evidence>
<reference evidence="8" key="1">
    <citation type="journal article" date="2017" name="Cell">
        <title>Insights into land plant evolution garnered from the Marchantia polymorpha genome.</title>
        <authorList>
            <person name="Bowman J.L."/>
            <person name="Kohchi T."/>
            <person name="Yamato K.T."/>
            <person name="Jenkins J."/>
            <person name="Shu S."/>
            <person name="Ishizaki K."/>
            <person name="Yamaoka S."/>
            <person name="Nishihama R."/>
            <person name="Nakamura Y."/>
            <person name="Berger F."/>
            <person name="Adam C."/>
            <person name="Aki S.S."/>
            <person name="Althoff F."/>
            <person name="Araki T."/>
            <person name="Arteaga-Vazquez M.A."/>
            <person name="Balasubrmanian S."/>
            <person name="Barry K."/>
            <person name="Bauer D."/>
            <person name="Boehm C.R."/>
            <person name="Briginshaw L."/>
            <person name="Caballero-Perez J."/>
            <person name="Catarino B."/>
            <person name="Chen F."/>
            <person name="Chiyoda S."/>
            <person name="Chovatia M."/>
            <person name="Davies K.M."/>
            <person name="Delmans M."/>
            <person name="Demura T."/>
            <person name="Dierschke T."/>
            <person name="Dolan L."/>
            <person name="Dorantes-Acosta A.E."/>
            <person name="Eklund D.M."/>
            <person name="Florent S.N."/>
            <person name="Flores-Sandoval E."/>
            <person name="Fujiyama A."/>
            <person name="Fukuzawa H."/>
            <person name="Galik B."/>
            <person name="Grimanelli D."/>
            <person name="Grimwood J."/>
            <person name="Grossniklaus U."/>
            <person name="Hamada T."/>
            <person name="Haseloff J."/>
            <person name="Hetherington A.J."/>
            <person name="Higo A."/>
            <person name="Hirakawa Y."/>
            <person name="Hundley H.N."/>
            <person name="Ikeda Y."/>
            <person name="Inoue K."/>
            <person name="Inoue S.I."/>
            <person name="Ishida S."/>
            <person name="Jia Q."/>
            <person name="Kakita M."/>
            <person name="Kanazawa T."/>
            <person name="Kawai Y."/>
            <person name="Kawashima T."/>
            <person name="Kennedy M."/>
            <person name="Kinose K."/>
            <person name="Kinoshita T."/>
            <person name="Kohara Y."/>
            <person name="Koide E."/>
            <person name="Komatsu K."/>
            <person name="Kopischke S."/>
            <person name="Kubo M."/>
            <person name="Kyozuka J."/>
            <person name="Lagercrantz U."/>
            <person name="Lin S.S."/>
            <person name="Lindquist E."/>
            <person name="Lipzen A.M."/>
            <person name="Lu C.W."/>
            <person name="De Luna E."/>
            <person name="Martienssen R.A."/>
            <person name="Minamino N."/>
            <person name="Mizutani M."/>
            <person name="Mizutani M."/>
            <person name="Mochizuki N."/>
            <person name="Monte I."/>
            <person name="Mosher R."/>
            <person name="Nagasaki H."/>
            <person name="Nakagami H."/>
            <person name="Naramoto S."/>
            <person name="Nishitani K."/>
            <person name="Ohtani M."/>
            <person name="Okamoto T."/>
            <person name="Okumura M."/>
            <person name="Phillips J."/>
            <person name="Pollak B."/>
            <person name="Reinders A."/>
            <person name="Rovekamp M."/>
            <person name="Sano R."/>
            <person name="Sawa S."/>
            <person name="Schmid M.W."/>
            <person name="Shirakawa M."/>
            <person name="Solano R."/>
            <person name="Spunde A."/>
            <person name="Suetsugu N."/>
            <person name="Sugano S."/>
            <person name="Sugiyama A."/>
            <person name="Sun R."/>
            <person name="Suzuki Y."/>
            <person name="Takenaka M."/>
            <person name="Takezawa D."/>
            <person name="Tomogane H."/>
            <person name="Tsuzuki M."/>
            <person name="Ueda T."/>
            <person name="Umeda M."/>
            <person name="Ward J.M."/>
            <person name="Watanabe Y."/>
            <person name="Yazaki K."/>
            <person name="Yokoyama R."/>
            <person name="Yoshitake Y."/>
            <person name="Yotsui I."/>
            <person name="Zachgo S."/>
            <person name="Schmutz J."/>
        </authorList>
    </citation>
    <scope>NUCLEOTIDE SEQUENCE [LARGE SCALE GENOMIC DNA]</scope>
    <source>
        <strain evidence="8">Tak-1</strain>
    </source>
</reference>
<dbReference type="SUPFAM" id="SSF57850">
    <property type="entry name" value="RING/U-box"/>
    <property type="match status" value="1"/>
</dbReference>
<dbReference type="SMART" id="SM00184">
    <property type="entry name" value="RING"/>
    <property type="match status" value="1"/>
</dbReference>
<dbReference type="Proteomes" id="UP000244005">
    <property type="component" value="Unassembled WGS sequence"/>
</dbReference>
<proteinExistence type="predicted"/>
<feature type="compositionally biased region" description="Polar residues" evidence="5">
    <location>
        <begin position="29"/>
        <end position="52"/>
    </location>
</feature>
<sequence>MSVIRGGRNSSRQIEEARGERSKGIQPMARSSRSGNAPGSRQPAQATAQQIHTIILEDDDDDVQDSSPRSFAQARSCGRATRQRNLSFEGTPASEDPLELRLGPTAFSTPPTLRRLRVNGTGRAQLPERPTLIPCRQARNVPLTIDLTSPTPSNDDCVLITETLAPQVSKRKRVPTLPAGANEQASQEPVKELRLTCPICMDVMREETSTVCGHIFCRACISGAIATQQKCPTCRRKLSSNKCTHRIYLSASLRNS</sequence>